<accession>A0AAD3SM71</accession>
<evidence type="ECO:0000313" key="3">
    <source>
        <dbReference type="EMBL" id="GMH13853.1"/>
    </source>
</evidence>
<dbReference type="AlphaFoldDB" id="A0AAD3SM71"/>
<keyword evidence="2" id="KW-0472">Membrane</keyword>
<evidence type="ECO:0000256" key="1">
    <source>
        <dbReference type="SAM" id="MobiDB-lite"/>
    </source>
</evidence>
<feature type="transmembrane region" description="Helical" evidence="2">
    <location>
        <begin position="35"/>
        <end position="55"/>
    </location>
</feature>
<evidence type="ECO:0000313" key="4">
    <source>
        <dbReference type="Proteomes" id="UP001279734"/>
    </source>
</evidence>
<protein>
    <submittedName>
        <fullName evidence="3">Uncharacterized protein</fullName>
    </submittedName>
</protein>
<gene>
    <name evidence="3" type="ORF">Nepgr_015694</name>
</gene>
<organism evidence="3 4">
    <name type="scientific">Nepenthes gracilis</name>
    <name type="common">Slender pitcher plant</name>
    <dbReference type="NCBI Taxonomy" id="150966"/>
    <lineage>
        <taxon>Eukaryota</taxon>
        <taxon>Viridiplantae</taxon>
        <taxon>Streptophyta</taxon>
        <taxon>Embryophyta</taxon>
        <taxon>Tracheophyta</taxon>
        <taxon>Spermatophyta</taxon>
        <taxon>Magnoliopsida</taxon>
        <taxon>eudicotyledons</taxon>
        <taxon>Gunneridae</taxon>
        <taxon>Pentapetalae</taxon>
        <taxon>Caryophyllales</taxon>
        <taxon>Nepenthaceae</taxon>
        <taxon>Nepenthes</taxon>
    </lineage>
</organism>
<comment type="caution">
    <text evidence="3">The sequence shown here is derived from an EMBL/GenBank/DDBJ whole genome shotgun (WGS) entry which is preliminary data.</text>
</comment>
<dbReference type="PANTHER" id="PTHR33429">
    <property type="entry name" value="OS02G0708000 PROTEIN-RELATED"/>
    <property type="match status" value="1"/>
</dbReference>
<keyword evidence="4" id="KW-1185">Reference proteome</keyword>
<sequence length="126" mass="12742">MSVPFSLQQPPPALPPPVTMVQPTYPAHPAAHGSIGPVIGVMAVVVMLCAVAVMIGRLCSGRGIMGQGEYDVEGWVETKCSSCVDGRINVAVPSRTNTTAAAAAAAAPETVPASTSGQSPQQTTDA</sequence>
<reference evidence="3" key="1">
    <citation type="submission" date="2023-05" db="EMBL/GenBank/DDBJ databases">
        <title>Nepenthes gracilis genome sequencing.</title>
        <authorList>
            <person name="Fukushima K."/>
        </authorList>
    </citation>
    <scope>NUCLEOTIDE SEQUENCE</scope>
    <source>
        <strain evidence="3">SING2019-196</strain>
    </source>
</reference>
<proteinExistence type="predicted"/>
<name>A0AAD3SM71_NEPGR</name>
<evidence type="ECO:0000256" key="2">
    <source>
        <dbReference type="SAM" id="Phobius"/>
    </source>
</evidence>
<feature type="region of interest" description="Disordered" evidence="1">
    <location>
        <begin position="99"/>
        <end position="126"/>
    </location>
</feature>
<dbReference type="EMBL" id="BSYO01000013">
    <property type="protein sequence ID" value="GMH13853.1"/>
    <property type="molecule type" value="Genomic_DNA"/>
</dbReference>
<feature type="compositionally biased region" description="Polar residues" evidence="1">
    <location>
        <begin position="112"/>
        <end position="126"/>
    </location>
</feature>
<keyword evidence="2" id="KW-0812">Transmembrane</keyword>
<dbReference type="PANTHER" id="PTHR33429:SF2">
    <property type="entry name" value="OS01G0888850 PROTEIN"/>
    <property type="match status" value="1"/>
</dbReference>
<keyword evidence="2" id="KW-1133">Transmembrane helix</keyword>
<dbReference type="Proteomes" id="UP001279734">
    <property type="component" value="Unassembled WGS sequence"/>
</dbReference>